<reference evidence="3" key="1">
    <citation type="journal article" date="2023" name="G3 (Bethesda)">
        <title>A reference genome for the long-term kleptoplast-retaining sea slug Elysia crispata morphotype clarki.</title>
        <authorList>
            <person name="Eastman K.E."/>
            <person name="Pendleton A.L."/>
            <person name="Shaikh M.A."/>
            <person name="Suttiyut T."/>
            <person name="Ogas R."/>
            <person name="Tomko P."/>
            <person name="Gavelis G."/>
            <person name="Widhalm J.R."/>
            <person name="Wisecaver J.H."/>
        </authorList>
    </citation>
    <scope>NUCLEOTIDE SEQUENCE</scope>
    <source>
        <strain evidence="3">ECLA1</strain>
    </source>
</reference>
<proteinExistence type="predicted"/>
<feature type="region of interest" description="Disordered" evidence="1">
    <location>
        <begin position="170"/>
        <end position="211"/>
    </location>
</feature>
<keyword evidence="4" id="KW-1185">Reference proteome</keyword>
<evidence type="ECO:0000256" key="2">
    <source>
        <dbReference type="SAM" id="SignalP"/>
    </source>
</evidence>
<accession>A0AAE0YIL9</accession>
<dbReference type="Proteomes" id="UP001283361">
    <property type="component" value="Unassembled WGS sequence"/>
</dbReference>
<comment type="caution">
    <text evidence="3">The sequence shown here is derived from an EMBL/GenBank/DDBJ whole genome shotgun (WGS) entry which is preliminary data.</text>
</comment>
<keyword evidence="2" id="KW-0732">Signal</keyword>
<feature type="chain" id="PRO_5041967697" evidence="2">
    <location>
        <begin position="16"/>
        <end position="603"/>
    </location>
</feature>
<feature type="compositionally biased region" description="Basic and acidic residues" evidence="1">
    <location>
        <begin position="89"/>
        <end position="100"/>
    </location>
</feature>
<feature type="signal peptide" evidence="2">
    <location>
        <begin position="1"/>
        <end position="15"/>
    </location>
</feature>
<feature type="region of interest" description="Disordered" evidence="1">
    <location>
        <begin position="482"/>
        <end position="507"/>
    </location>
</feature>
<organism evidence="3 4">
    <name type="scientific">Elysia crispata</name>
    <name type="common">lettuce slug</name>
    <dbReference type="NCBI Taxonomy" id="231223"/>
    <lineage>
        <taxon>Eukaryota</taxon>
        <taxon>Metazoa</taxon>
        <taxon>Spiralia</taxon>
        <taxon>Lophotrochozoa</taxon>
        <taxon>Mollusca</taxon>
        <taxon>Gastropoda</taxon>
        <taxon>Heterobranchia</taxon>
        <taxon>Euthyneura</taxon>
        <taxon>Panpulmonata</taxon>
        <taxon>Sacoglossa</taxon>
        <taxon>Placobranchoidea</taxon>
        <taxon>Plakobranchidae</taxon>
        <taxon>Elysia</taxon>
    </lineage>
</organism>
<evidence type="ECO:0000313" key="4">
    <source>
        <dbReference type="Proteomes" id="UP001283361"/>
    </source>
</evidence>
<dbReference type="EMBL" id="JAWDGP010006114">
    <property type="protein sequence ID" value="KAK3746943.1"/>
    <property type="molecule type" value="Genomic_DNA"/>
</dbReference>
<feature type="compositionally biased region" description="Basic and acidic residues" evidence="1">
    <location>
        <begin position="50"/>
        <end position="70"/>
    </location>
</feature>
<dbReference type="AlphaFoldDB" id="A0AAE0YIL9"/>
<feature type="compositionally biased region" description="Basic residues" evidence="1">
    <location>
        <begin position="39"/>
        <end position="49"/>
    </location>
</feature>
<protein>
    <submittedName>
        <fullName evidence="3">Uncharacterized protein</fullName>
    </submittedName>
</protein>
<evidence type="ECO:0000313" key="3">
    <source>
        <dbReference type="EMBL" id="KAK3746943.1"/>
    </source>
</evidence>
<name>A0AAE0YIL9_9GAST</name>
<evidence type="ECO:0000256" key="1">
    <source>
        <dbReference type="SAM" id="MobiDB-lite"/>
    </source>
</evidence>
<gene>
    <name evidence="3" type="ORF">RRG08_030353</name>
</gene>
<sequence length="603" mass="66879">MHDLTLFIFLSPTRSLVTQMETDYDSEGVCDVNTNSTGKVRRATSKPRTGRGEAEDVKKQEREGSEKCEPIKTSSSSELRSNSKKKEKSVKDGAQDCHSEGLRVHNDMRRVKNIKMGEIPLCPVGLSLSGSGMQLFVKMDKLMHKKHLDQLQSQFVAKVCRAKRPARNLNRRKKKTVCRQPSTGPPSTDEPDLDDSGVCVQSKDTEPTSDSQFKNVTFPLASSSFCKADIVDLTGPASVQSEIEDYVSHCDIFIKKEFESEKNKLCEAMAEKTLRHISSSPRSSPVELLRATSSVYGKGPSLCKQSSKFKPQSSLIRVVNKKKDLLCKEKRDAKRDRVIQTSPVVDLAVFKPKAVAPNVIKNKKRPMAAVFTSSDLPLKRQSVVGSCSSGDILIYQQRNNSSFFSPIQATRASKNNAFCSPNVSNAGLCLPLEPTSDASFSPRNAVSGRYDSSMNRANVSESSRYALIDSSNVESLPLTEPVTAQDNPSLFDHDGESSNVQVPDDQRLEGVTPPPYADFDMPQALALGGVDAETLNKFIEYTRSMRRDLKQNYKKLSVLMKSFNQQVLEHSRQQVDMTTSGSKDLDVTDDMFEPDRGNRCVLM</sequence>
<feature type="region of interest" description="Disordered" evidence="1">
    <location>
        <begin position="22"/>
        <end position="100"/>
    </location>
</feature>